<comment type="pathway">
    <text evidence="2 6">Cofactor biosynthesis; tetrahydrofolate biosynthesis; 2-amino-4-hydroxy-6-hydroxymethyl-7,8-dihydropteridine diphosphate from 7,8-dihydroneopterin triphosphate: step 3/4.</text>
</comment>
<dbReference type="SUPFAM" id="SSF55620">
    <property type="entry name" value="Tetrahydrobiopterin biosynthesis enzymes-like"/>
    <property type="match status" value="1"/>
</dbReference>
<dbReference type="GO" id="GO:0005737">
    <property type="term" value="C:cytoplasm"/>
    <property type="evidence" value="ECO:0007669"/>
    <property type="project" value="TreeGrafter"/>
</dbReference>
<evidence type="ECO:0000256" key="4">
    <source>
        <dbReference type="ARBA" id="ARBA00022909"/>
    </source>
</evidence>
<name>A0A5A7MPM7_9PROT</name>
<dbReference type="Proteomes" id="UP000322084">
    <property type="component" value="Unassembled WGS sequence"/>
</dbReference>
<dbReference type="AlphaFoldDB" id="A0A5A7MPM7"/>
<feature type="domain" description="Dihydroneopterin aldolase/epimerase" evidence="7">
    <location>
        <begin position="25"/>
        <end position="134"/>
    </location>
</feature>
<dbReference type="UniPathway" id="UPA00077">
    <property type="reaction ID" value="UER00154"/>
</dbReference>
<dbReference type="NCBIfam" id="TIGR00525">
    <property type="entry name" value="folB"/>
    <property type="match status" value="1"/>
</dbReference>
<evidence type="ECO:0000256" key="1">
    <source>
        <dbReference type="ARBA" id="ARBA00001353"/>
    </source>
</evidence>
<dbReference type="EMBL" id="BKCL01000004">
    <property type="protein sequence ID" value="GEQ97990.1"/>
    <property type="molecule type" value="Genomic_DNA"/>
</dbReference>
<dbReference type="InterPro" id="IPR043133">
    <property type="entry name" value="GTP-CH-I_C/QueF"/>
</dbReference>
<protein>
    <recommendedName>
        <fullName evidence="6">7,8-dihydroneopterin aldolase</fullName>
        <ecNumber evidence="6">4.1.2.25</ecNumber>
    </recommendedName>
</protein>
<sequence length="139" mass="15409">MDGSETHRTQGPSHIADGYRRIRHVFIRDLVVDAHIGVWEHEKGGGQRVRINVDLAVDDHPGHLDKLENVVCYNEIIEGIHAILAQGHIHLAETLADLIAAMSLKDSRVRSVRVRVEKLDVVAAAASVGVEIERFKGFP</sequence>
<dbReference type="GO" id="GO:0046654">
    <property type="term" value="P:tetrahydrofolate biosynthetic process"/>
    <property type="evidence" value="ECO:0007669"/>
    <property type="project" value="UniProtKB-UniRule"/>
</dbReference>
<gene>
    <name evidence="8" type="ORF">JCM17844_16270</name>
</gene>
<evidence type="ECO:0000259" key="7">
    <source>
        <dbReference type="SMART" id="SM00905"/>
    </source>
</evidence>
<evidence type="ECO:0000313" key="8">
    <source>
        <dbReference type="EMBL" id="GEQ97990.1"/>
    </source>
</evidence>
<keyword evidence="5 6" id="KW-0456">Lyase</keyword>
<reference evidence="8 9" key="1">
    <citation type="submission" date="2019-09" db="EMBL/GenBank/DDBJ databases">
        <title>NBRP : Genome information of microbial organism related human and environment.</title>
        <authorList>
            <person name="Hattori M."/>
            <person name="Oshima K."/>
            <person name="Inaba H."/>
            <person name="Suda W."/>
            <person name="Sakamoto M."/>
            <person name="Iino T."/>
            <person name="Kitahara M."/>
            <person name="Oshida Y."/>
            <person name="Iida T."/>
            <person name="Kudo T."/>
            <person name="Itoh T."/>
            <person name="Ohkuma M."/>
        </authorList>
    </citation>
    <scope>NUCLEOTIDE SEQUENCE [LARGE SCALE GENOMIC DNA]</scope>
    <source>
        <strain evidence="8 9">Hi-2</strain>
    </source>
</reference>
<dbReference type="Pfam" id="PF02152">
    <property type="entry name" value="FolB"/>
    <property type="match status" value="1"/>
</dbReference>
<dbReference type="InterPro" id="IPR006157">
    <property type="entry name" value="FolB_dom"/>
</dbReference>
<dbReference type="GO" id="GO:0004150">
    <property type="term" value="F:dihydroneopterin aldolase activity"/>
    <property type="evidence" value="ECO:0007669"/>
    <property type="project" value="UniProtKB-UniRule"/>
</dbReference>
<keyword evidence="4 6" id="KW-0289">Folate biosynthesis</keyword>
<dbReference type="NCBIfam" id="TIGR00526">
    <property type="entry name" value="folB_dom"/>
    <property type="match status" value="1"/>
</dbReference>
<dbReference type="GO" id="GO:0046656">
    <property type="term" value="P:folic acid biosynthetic process"/>
    <property type="evidence" value="ECO:0007669"/>
    <property type="project" value="UniProtKB-UniRule"/>
</dbReference>
<dbReference type="SMART" id="SM00905">
    <property type="entry name" value="FolB"/>
    <property type="match status" value="1"/>
</dbReference>
<comment type="function">
    <text evidence="6">Catalyzes the conversion of 7,8-dihydroneopterin to 6-hydroxymethyl-7,8-dihydropterin.</text>
</comment>
<comment type="caution">
    <text evidence="8">The sequence shown here is derived from an EMBL/GenBank/DDBJ whole genome shotgun (WGS) entry which is preliminary data.</text>
</comment>
<organism evidence="8 9">
    <name type="scientific">Iodidimonas gelatinilytica</name>
    <dbReference type="NCBI Taxonomy" id="1236966"/>
    <lineage>
        <taxon>Bacteria</taxon>
        <taxon>Pseudomonadati</taxon>
        <taxon>Pseudomonadota</taxon>
        <taxon>Alphaproteobacteria</taxon>
        <taxon>Iodidimonadales</taxon>
        <taxon>Iodidimonadaceae</taxon>
        <taxon>Iodidimonas</taxon>
    </lineage>
</organism>
<evidence type="ECO:0000256" key="5">
    <source>
        <dbReference type="ARBA" id="ARBA00023239"/>
    </source>
</evidence>
<dbReference type="PANTHER" id="PTHR42844:SF1">
    <property type="entry name" value="DIHYDRONEOPTERIN ALDOLASE 1-RELATED"/>
    <property type="match status" value="1"/>
</dbReference>
<evidence type="ECO:0000313" key="9">
    <source>
        <dbReference type="Proteomes" id="UP000322084"/>
    </source>
</evidence>
<dbReference type="EC" id="4.1.2.25" evidence="6"/>
<evidence type="ECO:0000256" key="3">
    <source>
        <dbReference type="ARBA" id="ARBA00005708"/>
    </source>
</evidence>
<dbReference type="Gene3D" id="3.30.1130.10">
    <property type="match status" value="1"/>
</dbReference>
<comment type="similarity">
    <text evidence="3 6">Belongs to the DHNA family.</text>
</comment>
<evidence type="ECO:0000256" key="6">
    <source>
        <dbReference type="RuleBase" id="RU362079"/>
    </source>
</evidence>
<accession>A0A5A7MPM7</accession>
<comment type="catalytic activity">
    <reaction evidence="1 6">
        <text>7,8-dihydroneopterin = 6-hydroxymethyl-7,8-dihydropterin + glycolaldehyde</text>
        <dbReference type="Rhea" id="RHEA:10540"/>
        <dbReference type="ChEBI" id="CHEBI:17001"/>
        <dbReference type="ChEBI" id="CHEBI:17071"/>
        <dbReference type="ChEBI" id="CHEBI:44841"/>
        <dbReference type="EC" id="4.1.2.25"/>
    </reaction>
</comment>
<proteinExistence type="inferred from homology"/>
<evidence type="ECO:0000256" key="2">
    <source>
        <dbReference type="ARBA" id="ARBA00005013"/>
    </source>
</evidence>
<dbReference type="PANTHER" id="PTHR42844">
    <property type="entry name" value="DIHYDRONEOPTERIN ALDOLASE 1-RELATED"/>
    <property type="match status" value="1"/>
</dbReference>
<dbReference type="InterPro" id="IPR006156">
    <property type="entry name" value="Dihydroneopterin_aldolase"/>
</dbReference>
<dbReference type="RefSeq" id="WP_150000364.1">
    <property type="nucleotide sequence ID" value="NZ_BKCL01000004.1"/>
</dbReference>